<sequence>MTIQRRTLLAAGAGLALAPRARAEDWPTKPVRVVVPYAPGGGTDIFARALAESLRTLLGQPVVVENRAGGNGVVGAEHVMRSPGDGTTFAVCTGAHVINKYSMRNIPFHPVNDFTPIALLSSFPLCIAVNGRAFRDLAGMMKAAKEKPGSVSFGTTEAATSFAGNNFARMAGLTMTEVPYRGSGPMLNDVIAGHLPTCVTSTVSVLPYIQDERVRVLAVTSDTRSLLLPEVPTIAESGVPGYEFTAWYGMYAPPGLPAPIAQRMATAIQDALKEPALKAKLLELGADVKPIVLGSFATFLQRDDARWAQAAREGLINVSQ</sequence>
<evidence type="ECO:0000313" key="3">
    <source>
        <dbReference type="Proteomes" id="UP000677537"/>
    </source>
</evidence>
<evidence type="ECO:0000256" key="1">
    <source>
        <dbReference type="ARBA" id="ARBA00006987"/>
    </source>
</evidence>
<evidence type="ECO:0000313" key="2">
    <source>
        <dbReference type="EMBL" id="MBP0495556.1"/>
    </source>
</evidence>
<dbReference type="AlphaFoldDB" id="A0A940N3Y4"/>
<dbReference type="Proteomes" id="UP000677537">
    <property type="component" value="Unassembled WGS sequence"/>
</dbReference>
<dbReference type="PANTHER" id="PTHR42928">
    <property type="entry name" value="TRICARBOXYLATE-BINDING PROTEIN"/>
    <property type="match status" value="1"/>
</dbReference>
<dbReference type="PANTHER" id="PTHR42928:SF5">
    <property type="entry name" value="BLR1237 PROTEIN"/>
    <property type="match status" value="1"/>
</dbReference>
<organism evidence="2 3">
    <name type="scientific">Roseomonas indoligenes</name>
    <dbReference type="NCBI Taxonomy" id="2820811"/>
    <lineage>
        <taxon>Bacteria</taxon>
        <taxon>Pseudomonadati</taxon>
        <taxon>Pseudomonadota</taxon>
        <taxon>Alphaproteobacteria</taxon>
        <taxon>Acetobacterales</taxon>
        <taxon>Roseomonadaceae</taxon>
        <taxon>Roseomonas</taxon>
    </lineage>
</organism>
<dbReference type="SUPFAM" id="SSF53850">
    <property type="entry name" value="Periplasmic binding protein-like II"/>
    <property type="match status" value="1"/>
</dbReference>
<proteinExistence type="inferred from homology"/>
<dbReference type="Gene3D" id="3.40.190.10">
    <property type="entry name" value="Periplasmic binding protein-like II"/>
    <property type="match status" value="1"/>
</dbReference>
<gene>
    <name evidence="2" type="ORF">J5Y10_22410</name>
</gene>
<protein>
    <submittedName>
        <fullName evidence="2">Tripartite tricarboxylate transporter substrate binding protein</fullName>
    </submittedName>
</protein>
<reference evidence="2" key="1">
    <citation type="submission" date="2021-03" db="EMBL/GenBank/DDBJ databases">
        <authorList>
            <person name="So Y."/>
        </authorList>
    </citation>
    <scope>NUCLEOTIDE SEQUENCE</scope>
    <source>
        <strain evidence="2">SG15</strain>
    </source>
</reference>
<dbReference type="RefSeq" id="WP_209376351.1">
    <property type="nucleotide sequence ID" value="NZ_JAGIZA010000018.1"/>
</dbReference>
<name>A0A940N3Y4_9PROT</name>
<dbReference type="CDD" id="cd13578">
    <property type="entry name" value="PBP2_Bug27"/>
    <property type="match status" value="1"/>
</dbReference>
<dbReference type="InterPro" id="IPR042100">
    <property type="entry name" value="Bug_dom1"/>
</dbReference>
<comment type="similarity">
    <text evidence="1">Belongs to the UPF0065 (bug) family.</text>
</comment>
<keyword evidence="3" id="KW-1185">Reference proteome</keyword>
<dbReference type="PIRSF" id="PIRSF017082">
    <property type="entry name" value="YflP"/>
    <property type="match status" value="1"/>
</dbReference>
<dbReference type="InterPro" id="IPR005064">
    <property type="entry name" value="BUG"/>
</dbReference>
<accession>A0A940N3Y4</accession>
<dbReference type="Gene3D" id="3.40.190.150">
    <property type="entry name" value="Bordetella uptake gene, domain 1"/>
    <property type="match status" value="1"/>
</dbReference>
<comment type="caution">
    <text evidence="2">The sequence shown here is derived from an EMBL/GenBank/DDBJ whole genome shotgun (WGS) entry which is preliminary data.</text>
</comment>
<dbReference type="Pfam" id="PF03401">
    <property type="entry name" value="TctC"/>
    <property type="match status" value="1"/>
</dbReference>
<dbReference type="EMBL" id="JAGIZA010000018">
    <property type="protein sequence ID" value="MBP0495556.1"/>
    <property type="molecule type" value="Genomic_DNA"/>
</dbReference>